<name>A0A395HU49_ASPHC</name>
<dbReference type="Proteomes" id="UP000248961">
    <property type="component" value="Unassembled WGS sequence"/>
</dbReference>
<dbReference type="EMBL" id="KZ824292">
    <property type="protein sequence ID" value="RAL10915.1"/>
    <property type="molecule type" value="Genomic_DNA"/>
</dbReference>
<dbReference type="VEuPathDB" id="FungiDB:BO97DRAFT_116350"/>
<protein>
    <submittedName>
        <fullName evidence="1">Uncharacterized protein</fullName>
    </submittedName>
</protein>
<proteinExistence type="predicted"/>
<dbReference type="RefSeq" id="XP_025550069.1">
    <property type="nucleotide sequence ID" value="XM_025689946.1"/>
</dbReference>
<dbReference type="AlphaFoldDB" id="A0A395HU49"/>
<evidence type="ECO:0000313" key="2">
    <source>
        <dbReference type="Proteomes" id="UP000248961"/>
    </source>
</evidence>
<keyword evidence="2" id="KW-1185">Reference proteome</keyword>
<dbReference type="GeneID" id="37194235"/>
<evidence type="ECO:0000313" key="1">
    <source>
        <dbReference type="EMBL" id="RAL10915.1"/>
    </source>
</evidence>
<gene>
    <name evidence="1" type="ORF">BO97DRAFT_116350</name>
</gene>
<organism evidence="1 2">
    <name type="scientific">Aspergillus homomorphus (strain CBS 101889)</name>
    <dbReference type="NCBI Taxonomy" id="1450537"/>
    <lineage>
        <taxon>Eukaryota</taxon>
        <taxon>Fungi</taxon>
        <taxon>Dikarya</taxon>
        <taxon>Ascomycota</taxon>
        <taxon>Pezizomycotina</taxon>
        <taxon>Eurotiomycetes</taxon>
        <taxon>Eurotiomycetidae</taxon>
        <taxon>Eurotiales</taxon>
        <taxon>Aspergillaceae</taxon>
        <taxon>Aspergillus</taxon>
        <taxon>Aspergillus subgen. Circumdati</taxon>
    </lineage>
</organism>
<reference evidence="1 2" key="1">
    <citation type="submission" date="2018-02" db="EMBL/GenBank/DDBJ databases">
        <title>The genomes of Aspergillus section Nigri reveals drivers in fungal speciation.</title>
        <authorList>
            <consortium name="DOE Joint Genome Institute"/>
            <person name="Vesth T.C."/>
            <person name="Nybo J."/>
            <person name="Theobald S."/>
            <person name="Brandl J."/>
            <person name="Frisvad J.C."/>
            <person name="Nielsen K.F."/>
            <person name="Lyhne E.K."/>
            <person name="Kogle M.E."/>
            <person name="Kuo A."/>
            <person name="Riley R."/>
            <person name="Clum A."/>
            <person name="Nolan M."/>
            <person name="Lipzen A."/>
            <person name="Salamov A."/>
            <person name="Henrissat B."/>
            <person name="Wiebenga A."/>
            <person name="De vries R.P."/>
            <person name="Grigoriev I.V."/>
            <person name="Mortensen U.H."/>
            <person name="Andersen M.R."/>
            <person name="Baker S.E."/>
        </authorList>
    </citation>
    <scope>NUCLEOTIDE SEQUENCE [LARGE SCALE GENOMIC DNA]</scope>
    <source>
        <strain evidence="1 2">CBS 101889</strain>
    </source>
</reference>
<sequence length="178" mass="20171">MISSFASLYYHRNLLACISASSRLPSKLPSIIIIRKTQGQLLSACAGVLPPTLASTMPSGAFQNDSIRFESYLRLSLFIGWSSFLPFYLLLGQVHRLLYYFVSIAHTIGAWVLRPFNEEKVDWRRFSLASQFCTSLCIGKDAMLFNDLFLHWHIDTGVMTNLLLSGRCDTLRPLLFVI</sequence>
<accession>A0A395HU49</accession>